<feature type="region of interest" description="Disordered" evidence="1">
    <location>
        <begin position="55"/>
        <end position="75"/>
    </location>
</feature>
<dbReference type="AlphaFoldDB" id="A0AAW0QKA8"/>
<dbReference type="EMBL" id="JAQQWP010000008">
    <property type="protein sequence ID" value="KAK8105937.1"/>
    <property type="molecule type" value="Genomic_DNA"/>
</dbReference>
<feature type="compositionally biased region" description="Basic residues" evidence="1">
    <location>
        <begin position="214"/>
        <end position="224"/>
    </location>
</feature>
<accession>A0AAW0QKA8</accession>
<comment type="caution">
    <text evidence="2">The sequence shown here is derived from an EMBL/GenBank/DDBJ whole genome shotgun (WGS) entry which is preliminary data.</text>
</comment>
<gene>
    <name evidence="2" type="ORF">PG999_009296</name>
</gene>
<feature type="compositionally biased region" description="Basic and acidic residues" evidence="1">
    <location>
        <begin position="464"/>
        <end position="475"/>
    </location>
</feature>
<feature type="region of interest" description="Disordered" evidence="1">
    <location>
        <begin position="214"/>
        <end position="247"/>
    </location>
</feature>
<protein>
    <submittedName>
        <fullName evidence="2">Uncharacterized protein</fullName>
    </submittedName>
</protein>
<evidence type="ECO:0000313" key="2">
    <source>
        <dbReference type="EMBL" id="KAK8105937.1"/>
    </source>
</evidence>
<organism evidence="2 3">
    <name type="scientific">Apiospora kogelbergensis</name>
    <dbReference type="NCBI Taxonomy" id="1337665"/>
    <lineage>
        <taxon>Eukaryota</taxon>
        <taxon>Fungi</taxon>
        <taxon>Dikarya</taxon>
        <taxon>Ascomycota</taxon>
        <taxon>Pezizomycotina</taxon>
        <taxon>Sordariomycetes</taxon>
        <taxon>Xylariomycetidae</taxon>
        <taxon>Amphisphaeriales</taxon>
        <taxon>Apiosporaceae</taxon>
        <taxon>Apiospora</taxon>
    </lineage>
</organism>
<keyword evidence="3" id="KW-1185">Reference proteome</keyword>
<feature type="region of interest" description="Disordered" evidence="1">
    <location>
        <begin position="1"/>
        <end position="27"/>
    </location>
</feature>
<feature type="region of interest" description="Disordered" evidence="1">
    <location>
        <begin position="464"/>
        <end position="505"/>
    </location>
</feature>
<dbReference type="Proteomes" id="UP001392437">
    <property type="component" value="Unassembled WGS sequence"/>
</dbReference>
<evidence type="ECO:0000256" key="1">
    <source>
        <dbReference type="SAM" id="MobiDB-lite"/>
    </source>
</evidence>
<evidence type="ECO:0000313" key="3">
    <source>
        <dbReference type="Proteomes" id="UP001392437"/>
    </source>
</evidence>
<reference evidence="2 3" key="1">
    <citation type="submission" date="2023-01" db="EMBL/GenBank/DDBJ databases">
        <title>Analysis of 21 Apiospora genomes using comparative genomics revels a genus with tremendous synthesis potential of carbohydrate active enzymes and secondary metabolites.</title>
        <authorList>
            <person name="Sorensen T."/>
        </authorList>
    </citation>
    <scope>NUCLEOTIDE SEQUENCE [LARGE SCALE GENOMIC DNA]</scope>
    <source>
        <strain evidence="2 3">CBS 117206</strain>
    </source>
</reference>
<sequence>MSTAPFADLGHSTGSTAIVPSEDESKLPGRYGVILKGGLSTVVVDLARSPLKYDEFEKEQPGPQSDAPSGIEPGAPRRRSYLEAIRASNQPFAHRKALFPGEEDDFPPSSPPLPLMRTVLGSYPPKPSKHKKNNRGNFATAPGLCNANFEAHLREKEMEAAIIKEFIECKESQLARLSHDFYGDPRWQALKVERDAWQSQWDHGNLEQRKTAIRHGSPLRHQLRAGRDSVQRGSGPPLQPIMPTDQKSKQWVWNVTGQPHSLRNRVLTPVERPLLEVGPEVLPPNPVVDFPPQGLSTRSSASSVHRVFDMALDNQESMSPADRYEFYKTHGHYAALHYLKHIKAGTEQPPTEETVVPEWFQIFETQNNDLAFSSSETAHGRFADLNFHLGDLGCKVRDSAGESSATKANLDNLMRRIETAQRVVADRDRRVVENRMRAEAARAVTPSTTFHAPGNAMQRIVAERSAENAVHDRANGRPLGSTADEERNDVAKRLDSRRSRLSAHF</sequence>
<feature type="compositionally biased region" description="Basic and acidic residues" evidence="1">
    <location>
        <begin position="484"/>
        <end position="498"/>
    </location>
</feature>
<name>A0AAW0QKA8_9PEZI</name>
<proteinExistence type="predicted"/>